<evidence type="ECO:0000313" key="1">
    <source>
        <dbReference type="EMBL" id="GAI58109.1"/>
    </source>
</evidence>
<dbReference type="PANTHER" id="PTHR23420:SF0">
    <property type="entry name" value="ADENOSYLHOMOCYSTEINASE"/>
    <property type="match status" value="1"/>
</dbReference>
<sequence>MTYEVKDIKLAPQGKRMIDWAERHMPVLAEIRRELSKKKPLKGMRVGAALHTEAKTAVLVQTLVAAGAKVAITSCNPLSTRDEVAAALAKEGVEVYAWRGETSREYYANLNHVLDIKPDVLVDDGADLISLVHSKRTELLKRVQGASEETTTGVNRLRMMAADGALKFPVIAVNDSPA</sequence>
<dbReference type="GO" id="GO:0004013">
    <property type="term" value="F:adenosylhomocysteinase activity"/>
    <property type="evidence" value="ECO:0007669"/>
    <property type="project" value="TreeGrafter"/>
</dbReference>
<accession>X1RRH3</accession>
<reference evidence="1" key="1">
    <citation type="journal article" date="2014" name="Front. Microbiol.">
        <title>High frequency of phylogenetically diverse reductive dehalogenase-homologous genes in deep subseafloor sedimentary metagenomes.</title>
        <authorList>
            <person name="Kawai M."/>
            <person name="Futagami T."/>
            <person name="Toyoda A."/>
            <person name="Takaki Y."/>
            <person name="Nishi S."/>
            <person name="Hori S."/>
            <person name="Arai W."/>
            <person name="Tsubouchi T."/>
            <person name="Morono Y."/>
            <person name="Uchiyama I."/>
            <person name="Ito T."/>
            <person name="Fujiyama A."/>
            <person name="Inagaki F."/>
            <person name="Takami H."/>
        </authorList>
    </citation>
    <scope>NUCLEOTIDE SEQUENCE</scope>
    <source>
        <strain evidence="1">Expedition CK06-06</strain>
    </source>
</reference>
<dbReference type="PANTHER" id="PTHR23420">
    <property type="entry name" value="ADENOSYLHOMOCYSTEINASE"/>
    <property type="match status" value="1"/>
</dbReference>
<gene>
    <name evidence="1" type="ORF">S06H3_58981</name>
</gene>
<comment type="caution">
    <text evidence="1">The sequence shown here is derived from an EMBL/GenBank/DDBJ whole genome shotgun (WGS) entry which is preliminary data.</text>
</comment>
<dbReference type="InterPro" id="IPR042172">
    <property type="entry name" value="Adenosylhomocyst_ase-like_sf"/>
</dbReference>
<feature type="non-terminal residue" evidence="1">
    <location>
        <position position="178"/>
    </location>
</feature>
<name>X1RRH3_9ZZZZ</name>
<dbReference type="EMBL" id="BARV01038252">
    <property type="protein sequence ID" value="GAI58109.1"/>
    <property type="molecule type" value="Genomic_DNA"/>
</dbReference>
<evidence type="ECO:0008006" key="2">
    <source>
        <dbReference type="Google" id="ProtNLM"/>
    </source>
</evidence>
<proteinExistence type="predicted"/>
<dbReference type="AlphaFoldDB" id="X1RRH3"/>
<dbReference type="Pfam" id="PF05221">
    <property type="entry name" value="AdoHcyase"/>
    <property type="match status" value="2"/>
</dbReference>
<dbReference type="GO" id="GO:0005829">
    <property type="term" value="C:cytosol"/>
    <property type="evidence" value="ECO:0007669"/>
    <property type="project" value="TreeGrafter"/>
</dbReference>
<organism evidence="1">
    <name type="scientific">marine sediment metagenome</name>
    <dbReference type="NCBI Taxonomy" id="412755"/>
    <lineage>
        <taxon>unclassified sequences</taxon>
        <taxon>metagenomes</taxon>
        <taxon>ecological metagenomes</taxon>
    </lineage>
</organism>
<dbReference type="GO" id="GO:0033353">
    <property type="term" value="P:S-adenosylmethionine cycle"/>
    <property type="evidence" value="ECO:0007669"/>
    <property type="project" value="TreeGrafter"/>
</dbReference>
<dbReference type="InterPro" id="IPR000043">
    <property type="entry name" value="Adenosylhomocysteinase-like"/>
</dbReference>
<dbReference type="Gene3D" id="3.40.50.1480">
    <property type="entry name" value="Adenosylhomocysteinase-like"/>
    <property type="match status" value="1"/>
</dbReference>
<protein>
    <recommendedName>
        <fullName evidence="2">S-adenosyl-L-homocysteine hydrolase NAD binding domain-containing protein</fullName>
    </recommendedName>
</protein>
<dbReference type="SUPFAM" id="SSF52283">
    <property type="entry name" value="Formate/glycerate dehydrogenase catalytic domain-like"/>
    <property type="match status" value="1"/>
</dbReference>